<accession>A0A9D9IQH1</accession>
<dbReference type="SUPFAM" id="SSF56935">
    <property type="entry name" value="Porins"/>
    <property type="match status" value="1"/>
</dbReference>
<dbReference type="InterPro" id="IPR045748">
    <property type="entry name" value="DcaP"/>
</dbReference>
<protein>
    <recommendedName>
        <fullName evidence="3">Porin</fullName>
    </recommendedName>
</protein>
<sequence length="419" mass="46132">MSVFSRLFWLLLPLLLPQLLFSQDKKDFGFKFYGQVRADLFYNSRSNSETVDGLFYMYPKDHSYDADGNDLNAKPDGSLYTMYSRLGVDIAGPKIGKGITTSAKVEVDFRGGGTNYYMIRLRQAYFNLGFGKSSLLVGQTWHPFYGDVTPDILNLNMGAPFQPFSRAPQIRYMYVNCNFQLKATALWQSQYLSVGPSSNQAGATSTQKSQNFIKNSCVPELALNLDYKGGGWIAGAGVDMTSIVPRTQSESEGNVYKVKERITTVSAEAHVKYSGNDWLLAAKSVLGSNFTQASGVGGYGIKSVDPRTGEQKYSPVRVSSTWVNVAYGKKLRPGVFVGYLKNFGAADDVSGVLGTGIGDGLDQLVSASAELTYNLPHWKFGVEYMASTAWYGNLMPDAKISDTHSVTNHRVVFTALFQF</sequence>
<organism evidence="1 2">
    <name type="scientific">Candidatus Limisoma faecipullorum</name>
    <dbReference type="NCBI Taxonomy" id="2840854"/>
    <lineage>
        <taxon>Bacteria</taxon>
        <taxon>Pseudomonadati</taxon>
        <taxon>Bacteroidota</taxon>
        <taxon>Bacteroidia</taxon>
        <taxon>Bacteroidales</taxon>
        <taxon>Candidatus Limisoma</taxon>
    </lineage>
</organism>
<reference evidence="1" key="1">
    <citation type="submission" date="2020-10" db="EMBL/GenBank/DDBJ databases">
        <authorList>
            <person name="Gilroy R."/>
        </authorList>
    </citation>
    <scope>NUCLEOTIDE SEQUENCE</scope>
    <source>
        <strain evidence="1">6919</strain>
    </source>
</reference>
<proteinExistence type="predicted"/>
<name>A0A9D9IQH1_9BACT</name>
<evidence type="ECO:0000313" key="1">
    <source>
        <dbReference type="EMBL" id="MBO8476406.1"/>
    </source>
</evidence>
<reference evidence="1" key="2">
    <citation type="journal article" date="2021" name="PeerJ">
        <title>Extensive microbial diversity within the chicken gut microbiome revealed by metagenomics and culture.</title>
        <authorList>
            <person name="Gilroy R."/>
            <person name="Ravi A."/>
            <person name="Getino M."/>
            <person name="Pursley I."/>
            <person name="Horton D.L."/>
            <person name="Alikhan N.F."/>
            <person name="Baker D."/>
            <person name="Gharbi K."/>
            <person name="Hall N."/>
            <person name="Watson M."/>
            <person name="Adriaenssens E.M."/>
            <person name="Foster-Nyarko E."/>
            <person name="Jarju S."/>
            <person name="Secka A."/>
            <person name="Antonio M."/>
            <person name="Oren A."/>
            <person name="Chaudhuri R.R."/>
            <person name="La Ragione R."/>
            <person name="Hildebrand F."/>
            <person name="Pallen M.J."/>
        </authorList>
    </citation>
    <scope>NUCLEOTIDE SEQUENCE</scope>
    <source>
        <strain evidence="1">6919</strain>
    </source>
</reference>
<dbReference type="Proteomes" id="UP000823598">
    <property type="component" value="Unassembled WGS sequence"/>
</dbReference>
<gene>
    <name evidence="1" type="ORF">IAB88_05375</name>
</gene>
<evidence type="ECO:0008006" key="3">
    <source>
        <dbReference type="Google" id="ProtNLM"/>
    </source>
</evidence>
<dbReference type="AlphaFoldDB" id="A0A9D9IQH1"/>
<comment type="caution">
    <text evidence="1">The sequence shown here is derived from an EMBL/GenBank/DDBJ whole genome shotgun (WGS) entry which is preliminary data.</text>
</comment>
<evidence type="ECO:0000313" key="2">
    <source>
        <dbReference type="Proteomes" id="UP000823598"/>
    </source>
</evidence>
<dbReference type="Pfam" id="PF19577">
    <property type="entry name" value="DcaP"/>
    <property type="match status" value="1"/>
</dbReference>
<dbReference type="EMBL" id="JADIMC010000062">
    <property type="protein sequence ID" value="MBO8476406.1"/>
    <property type="molecule type" value="Genomic_DNA"/>
</dbReference>